<sequence>MDSGMFSRAMPSVIEKYSSMEVDDSEGEELDYYIENCPLTDFSKSSQLLPNYIVDSLTSNFAFGKNVDSSSGKCEPSNPIPKRERSQHTLDFGSRRPVNDIQIMYTEGLPSNNLNENLQNVPQRRRNHSLSPRRVIPFDVFERNYQAHMRGHSVSPTPKISYADPRVLQISDNSHNVFPRLDVENEQRKCSLATVAPFELLKRNYQRMEKCRSLPSFSDSGHRTESTGETEKISTITSQQVSDLSRTVPDWFTPPRSSTVRLSRSVLERHSLSSSSLLDSISLQHRRLLSWIRSQLPP</sequence>
<dbReference type="EMBL" id="CABIJS010000044">
    <property type="protein sequence ID" value="VUZ40911.1"/>
    <property type="molecule type" value="Genomic_DNA"/>
</dbReference>
<gene>
    <name evidence="2" type="ORF">WMSIL1_LOCUS1924</name>
</gene>
<accession>A0A564Y0X9</accession>
<feature type="region of interest" description="Disordered" evidence="1">
    <location>
        <begin position="216"/>
        <end position="239"/>
    </location>
</feature>
<dbReference type="AlphaFoldDB" id="A0A564Y0X9"/>
<evidence type="ECO:0000313" key="2">
    <source>
        <dbReference type="EMBL" id="VUZ40911.1"/>
    </source>
</evidence>
<feature type="compositionally biased region" description="Basic and acidic residues" evidence="1">
    <location>
        <begin position="220"/>
        <end position="232"/>
    </location>
</feature>
<proteinExistence type="predicted"/>
<feature type="compositionally biased region" description="Basic and acidic residues" evidence="1">
    <location>
        <begin position="81"/>
        <end position="90"/>
    </location>
</feature>
<reference evidence="2 3" key="1">
    <citation type="submission" date="2019-07" db="EMBL/GenBank/DDBJ databases">
        <authorList>
            <person name="Jastrzebski P J."/>
            <person name="Paukszto L."/>
            <person name="Jastrzebski P J."/>
        </authorList>
    </citation>
    <scope>NUCLEOTIDE SEQUENCE [LARGE SCALE GENOMIC DNA]</scope>
    <source>
        <strain evidence="2 3">WMS-il1</strain>
    </source>
</reference>
<feature type="region of interest" description="Disordered" evidence="1">
    <location>
        <begin position="67"/>
        <end position="90"/>
    </location>
</feature>
<evidence type="ECO:0000256" key="1">
    <source>
        <dbReference type="SAM" id="MobiDB-lite"/>
    </source>
</evidence>
<name>A0A564Y0X9_HYMDI</name>
<dbReference type="Proteomes" id="UP000321570">
    <property type="component" value="Unassembled WGS sequence"/>
</dbReference>
<evidence type="ECO:0000313" key="3">
    <source>
        <dbReference type="Proteomes" id="UP000321570"/>
    </source>
</evidence>
<protein>
    <submittedName>
        <fullName evidence="2">Uncharacterized protein</fullName>
    </submittedName>
</protein>
<organism evidence="2 3">
    <name type="scientific">Hymenolepis diminuta</name>
    <name type="common">Rat tapeworm</name>
    <dbReference type="NCBI Taxonomy" id="6216"/>
    <lineage>
        <taxon>Eukaryota</taxon>
        <taxon>Metazoa</taxon>
        <taxon>Spiralia</taxon>
        <taxon>Lophotrochozoa</taxon>
        <taxon>Platyhelminthes</taxon>
        <taxon>Cestoda</taxon>
        <taxon>Eucestoda</taxon>
        <taxon>Cyclophyllidea</taxon>
        <taxon>Hymenolepididae</taxon>
        <taxon>Hymenolepis</taxon>
    </lineage>
</organism>
<keyword evidence="3" id="KW-1185">Reference proteome</keyword>